<dbReference type="KEGG" id="vha:VIBHAR_06637"/>
<sequence>MNGDLGTFTSFGFDKGFTNHLFSIAIFRLRDLFRTKL</sequence>
<dbReference type="Proteomes" id="UP000008152">
    <property type="component" value="Chromosome II"/>
</dbReference>
<dbReference type="EMBL" id="CP000790">
    <property type="protein sequence ID" value="ABU74528.1"/>
    <property type="molecule type" value="Genomic_DNA"/>
</dbReference>
<gene>
    <name evidence="1" type="ordered locus">VIBHAR_06637</name>
</gene>
<organism evidence="1 2">
    <name type="scientific">Vibrio campbellii (strain ATCC BAA-1116)</name>
    <dbReference type="NCBI Taxonomy" id="2902295"/>
    <lineage>
        <taxon>Bacteria</taxon>
        <taxon>Pseudomonadati</taxon>
        <taxon>Pseudomonadota</taxon>
        <taxon>Gammaproteobacteria</taxon>
        <taxon>Vibrionales</taxon>
        <taxon>Vibrionaceae</taxon>
        <taxon>Vibrio</taxon>
    </lineage>
</organism>
<accession>A7N4E2</accession>
<proteinExistence type="predicted"/>
<protein>
    <submittedName>
        <fullName evidence="1">Uncharacterized protein</fullName>
    </submittedName>
</protein>
<name>A7N4E2_VIBC1</name>
<dbReference type="PATRIC" id="fig|338187.36.peg.5481"/>
<reference evidence="1 2" key="1">
    <citation type="submission" date="2007-08" db="EMBL/GenBank/DDBJ databases">
        <authorList>
            <consortium name="The Vibrio harveyi Genome Sequencing Project"/>
            <person name="Bassler B."/>
            <person name="Clifton S.W."/>
            <person name="Fulton L."/>
            <person name="Delehaunty K."/>
            <person name="Fronick C."/>
            <person name="Harrison M."/>
            <person name="Markivic C."/>
            <person name="Fulton R."/>
            <person name="Tin-Wollam A.-M."/>
            <person name="Shah N."/>
            <person name="Pepin K."/>
            <person name="Nash W."/>
            <person name="Thiruvilangam P."/>
            <person name="Bhonagiri V."/>
            <person name="Waters C."/>
            <person name="Tu K.C."/>
            <person name="Irgon J."/>
            <person name="Wilson R.K."/>
        </authorList>
    </citation>
    <scope>NUCLEOTIDE SEQUENCE [LARGE SCALE GENOMIC DNA]</scope>
    <source>
        <strain evidence="2">ATCC BAA-1116 / BB120</strain>
    </source>
</reference>
<dbReference type="AlphaFoldDB" id="A7N4E2"/>
<evidence type="ECO:0000313" key="2">
    <source>
        <dbReference type="Proteomes" id="UP000008152"/>
    </source>
</evidence>
<evidence type="ECO:0000313" key="1">
    <source>
        <dbReference type="EMBL" id="ABU74528.1"/>
    </source>
</evidence>